<reference evidence="3 5" key="2">
    <citation type="submission" date="2023-11" db="EMBL/GenBank/DDBJ databases">
        <title>MicrobeMod: A computational toolkit for identifying prokaryotic methylation and restriction-modification with nanopore sequencing.</title>
        <authorList>
            <person name="Crits-Christoph A."/>
            <person name="Kang S.C."/>
            <person name="Lee H."/>
            <person name="Ostrov N."/>
        </authorList>
    </citation>
    <scope>NUCLEOTIDE SEQUENCE [LARGE SCALE GENOMIC DNA]</scope>
    <source>
        <strain evidence="3 5">ATCC 43984</strain>
    </source>
</reference>
<name>A0A285VKK9_9GAMM</name>
<evidence type="ECO:0000313" key="3">
    <source>
        <dbReference type="EMBL" id="WQH08623.1"/>
    </source>
</evidence>
<dbReference type="Pfam" id="PF00149">
    <property type="entry name" value="Metallophos"/>
    <property type="match status" value="1"/>
</dbReference>
<dbReference type="AlphaFoldDB" id="A0A285VKK9"/>
<evidence type="ECO:0000313" key="2">
    <source>
        <dbReference type="EMBL" id="SOC54078.1"/>
    </source>
</evidence>
<dbReference type="GO" id="GO:0005737">
    <property type="term" value="C:cytoplasm"/>
    <property type="evidence" value="ECO:0007669"/>
    <property type="project" value="TreeGrafter"/>
</dbReference>
<dbReference type="InterPro" id="IPR050126">
    <property type="entry name" value="Ap4A_hydrolase"/>
</dbReference>
<evidence type="ECO:0000313" key="4">
    <source>
        <dbReference type="Proteomes" id="UP000219023"/>
    </source>
</evidence>
<dbReference type="RefSeq" id="WP_097022332.1">
    <property type="nucleotide sequence ID" value="NZ_CP140151.1"/>
</dbReference>
<dbReference type="OrthoDB" id="9807890at2"/>
<organism evidence="2 4">
    <name type="scientific">Chromohalobacter canadensis</name>
    <dbReference type="NCBI Taxonomy" id="141389"/>
    <lineage>
        <taxon>Bacteria</taxon>
        <taxon>Pseudomonadati</taxon>
        <taxon>Pseudomonadota</taxon>
        <taxon>Gammaproteobacteria</taxon>
        <taxon>Oceanospirillales</taxon>
        <taxon>Halomonadaceae</taxon>
        <taxon>Chromohalobacter</taxon>
    </lineage>
</organism>
<sequence length="335" mass="38270">MTLIRQDLDGYDLIGDVHGCGASLAVLLEKLGYSYREGVYRHPRRRVIFLGDLIDRGPRIRLALNIARDMVEAGEADIVMGNHEYNALAYCRRAPPEWAGEWLREHSPRHNRIINETLAQFRDHPQEWQSHLDWFMTMPLCLERDGLRVVHACWDHDLIAPFLAQCPDGCMSEEFFYDSACPGTFAFRVMDRLTRGPSLPLPAGLRIYSGDGFTRTSFRAHFWARAPLTYGDVVFQPDNLPDDLENQPLSTEERQRLPYYGPEEPPLFIGHYWCEGVPALPAPNIACLDYSAVKYGRLVAYRWEGEQRLDANHFVWVDVAREGSVPPAPDDIALA</sequence>
<dbReference type="Proteomes" id="UP000219023">
    <property type="component" value="Unassembled WGS sequence"/>
</dbReference>
<dbReference type="Gene3D" id="3.60.21.10">
    <property type="match status" value="2"/>
</dbReference>
<proteinExistence type="predicted"/>
<feature type="domain" description="Calcineurin-like phosphoesterase" evidence="1">
    <location>
        <begin position="13"/>
        <end position="142"/>
    </location>
</feature>
<dbReference type="SUPFAM" id="SSF56300">
    <property type="entry name" value="Metallo-dependent phosphatases"/>
    <property type="match status" value="1"/>
</dbReference>
<dbReference type="EMBL" id="CP140151">
    <property type="protein sequence ID" value="WQH08623.1"/>
    <property type="molecule type" value="Genomic_DNA"/>
</dbReference>
<dbReference type="Proteomes" id="UP001321908">
    <property type="component" value="Chromosome"/>
</dbReference>
<dbReference type="InterPro" id="IPR004843">
    <property type="entry name" value="Calcineurin-like_PHP"/>
</dbReference>
<protein>
    <submittedName>
        <fullName evidence="2">Calcineurin-like phosphoesterase</fullName>
    </submittedName>
    <submittedName>
        <fullName evidence="3">Metallophosphoesterase</fullName>
    </submittedName>
</protein>
<dbReference type="EMBL" id="OBQJ01000003">
    <property type="protein sequence ID" value="SOC54078.1"/>
    <property type="molecule type" value="Genomic_DNA"/>
</dbReference>
<evidence type="ECO:0000313" key="5">
    <source>
        <dbReference type="Proteomes" id="UP001321908"/>
    </source>
</evidence>
<gene>
    <name evidence="2" type="ORF">SAMN05421509_103121</name>
    <name evidence="3" type="ORF">SR908_14230</name>
</gene>
<keyword evidence="5" id="KW-1185">Reference proteome</keyword>
<evidence type="ECO:0000259" key="1">
    <source>
        <dbReference type="Pfam" id="PF00149"/>
    </source>
</evidence>
<dbReference type="GO" id="GO:0016791">
    <property type="term" value="F:phosphatase activity"/>
    <property type="evidence" value="ECO:0007669"/>
    <property type="project" value="TreeGrafter"/>
</dbReference>
<dbReference type="PANTHER" id="PTHR42850">
    <property type="entry name" value="METALLOPHOSPHOESTERASE"/>
    <property type="match status" value="1"/>
</dbReference>
<dbReference type="PANTHER" id="PTHR42850:SF7">
    <property type="entry name" value="BIS(5'-NUCLEOSYL)-TETRAPHOSPHATASE PRPE [ASYMMETRICAL]"/>
    <property type="match status" value="1"/>
</dbReference>
<dbReference type="InterPro" id="IPR029052">
    <property type="entry name" value="Metallo-depent_PP-like"/>
</dbReference>
<accession>A0A285VKK9</accession>
<reference evidence="2 4" key="1">
    <citation type="submission" date="2017-08" db="EMBL/GenBank/DDBJ databases">
        <authorList>
            <person name="de Groot N.N."/>
        </authorList>
    </citation>
    <scope>NUCLEOTIDE SEQUENCE [LARGE SCALE GENOMIC DNA]</scope>
    <source>
        <strain evidence="2 4">USBA 855</strain>
    </source>
</reference>